<dbReference type="EMBL" id="JAWXRC010000024">
    <property type="protein sequence ID" value="MDX6031643.1"/>
    <property type="molecule type" value="Genomic_DNA"/>
</dbReference>
<protein>
    <submittedName>
        <fullName evidence="1">Glucose uptake inhibitor SgrT</fullName>
    </submittedName>
</protein>
<gene>
    <name evidence="2" type="ORF">SIK69_01365</name>
    <name evidence="1" type="ORF">SIL20_08995</name>
</gene>
<comment type="caution">
    <text evidence="1">The sequence shown here is derived from an EMBL/GenBank/DDBJ whole genome shotgun (WGS) entry which is preliminary data.</text>
</comment>
<evidence type="ECO:0000313" key="4">
    <source>
        <dbReference type="Proteomes" id="UP001282336"/>
    </source>
</evidence>
<dbReference type="GO" id="GO:0046325">
    <property type="term" value="P:negative regulation of D-glucose import"/>
    <property type="evidence" value="ECO:0007669"/>
    <property type="project" value="InterPro"/>
</dbReference>
<proteinExistence type="predicted"/>
<keyword evidence="3" id="KW-1185">Reference proteome</keyword>
<dbReference type="Proteomes" id="UP001275664">
    <property type="component" value="Unassembled WGS sequence"/>
</dbReference>
<dbReference type="RefSeq" id="WP_319628199.1">
    <property type="nucleotide sequence ID" value="NZ_JAWXRB010000043.1"/>
</dbReference>
<dbReference type="InterPro" id="IPR031767">
    <property type="entry name" value="SgrT"/>
</dbReference>
<evidence type="ECO:0000313" key="3">
    <source>
        <dbReference type="Proteomes" id="UP001275664"/>
    </source>
</evidence>
<dbReference type="AlphaFoldDB" id="A0AAJ2VX96"/>
<organism evidence="1 4">
    <name type="scientific">Scandinavium lactucae</name>
    <dbReference type="NCBI Taxonomy" id="3095028"/>
    <lineage>
        <taxon>Bacteria</taxon>
        <taxon>Pseudomonadati</taxon>
        <taxon>Pseudomonadota</taxon>
        <taxon>Gammaproteobacteria</taxon>
        <taxon>Enterobacterales</taxon>
        <taxon>Enterobacteriaceae</taxon>
        <taxon>Scandinavium</taxon>
    </lineage>
</organism>
<dbReference type="EMBL" id="JAWXRD010000001">
    <property type="protein sequence ID" value="MDX6038841.1"/>
    <property type="molecule type" value="Genomic_DNA"/>
</dbReference>
<name>A0AAJ2VX96_9ENTR</name>
<evidence type="ECO:0000313" key="1">
    <source>
        <dbReference type="EMBL" id="MDX6031643.1"/>
    </source>
</evidence>
<sequence length="51" mass="5986">MKKPTARQFYQQYFLATQGASWLARLVAGMRLKMLEDLMQWDVTNPVSDLH</sequence>
<dbReference type="Pfam" id="PF15894">
    <property type="entry name" value="SgrT"/>
    <property type="match status" value="1"/>
</dbReference>
<dbReference type="Proteomes" id="UP001282336">
    <property type="component" value="Unassembled WGS sequence"/>
</dbReference>
<evidence type="ECO:0000313" key="2">
    <source>
        <dbReference type="EMBL" id="MDX6038841.1"/>
    </source>
</evidence>
<accession>A0AAJ2VX96</accession>
<reference evidence="1 3" key="1">
    <citation type="submission" date="2023-11" db="EMBL/GenBank/DDBJ databases">
        <title>Scandinavium wanjuensis sp. nov., isolated from lettuce South Korea.</title>
        <authorList>
            <person name="Park J."/>
            <person name="Park S."/>
            <person name="Oh K.K."/>
            <person name="Cho G.S."/>
            <person name="Franz C.M.A.P."/>
        </authorList>
    </citation>
    <scope>NUCLEOTIDE SEQUENCE</scope>
    <source>
        <strain evidence="1">V105_12</strain>
        <strain evidence="2 3">V105_6</strain>
    </source>
</reference>